<feature type="compositionally biased region" description="Low complexity" evidence="1">
    <location>
        <begin position="35"/>
        <end position="48"/>
    </location>
</feature>
<comment type="caution">
    <text evidence="3">The sequence shown here is derived from an EMBL/GenBank/DDBJ whole genome shotgun (WGS) entry which is preliminary data.</text>
</comment>
<dbReference type="Proteomes" id="UP001199919">
    <property type="component" value="Unassembled WGS sequence"/>
</dbReference>
<dbReference type="RefSeq" id="WP_232178749.1">
    <property type="nucleotide sequence ID" value="NZ_JAJPWV010000005.1"/>
</dbReference>
<proteinExistence type="predicted"/>
<evidence type="ECO:0000256" key="2">
    <source>
        <dbReference type="SAM" id="SignalP"/>
    </source>
</evidence>
<keyword evidence="2" id="KW-0732">Signal</keyword>
<keyword evidence="4" id="KW-1185">Reference proteome</keyword>
<sequence>MRKYYITGCLCAAMVWASCGGSHEQGTTHHADPNADTTEQTQTHADTTGQDSLTTPAKGGEGAAQGPASGITNDSNKNN</sequence>
<evidence type="ECO:0000313" key="4">
    <source>
        <dbReference type="Proteomes" id="UP001199919"/>
    </source>
</evidence>
<evidence type="ECO:0000313" key="3">
    <source>
        <dbReference type="EMBL" id="MCD8742190.1"/>
    </source>
</evidence>
<evidence type="ECO:0008006" key="5">
    <source>
        <dbReference type="Google" id="ProtNLM"/>
    </source>
</evidence>
<feature type="region of interest" description="Disordered" evidence="1">
    <location>
        <begin position="22"/>
        <end position="79"/>
    </location>
</feature>
<dbReference type="PROSITE" id="PS51257">
    <property type="entry name" value="PROKAR_LIPOPROTEIN"/>
    <property type="match status" value="1"/>
</dbReference>
<accession>A0ABS8U7K1</accession>
<dbReference type="EMBL" id="JAJPWV010000005">
    <property type="protein sequence ID" value="MCD8742190.1"/>
    <property type="molecule type" value="Genomic_DNA"/>
</dbReference>
<protein>
    <recommendedName>
        <fullName evidence="5">Secreted protein</fullName>
    </recommendedName>
</protein>
<feature type="signal peptide" evidence="2">
    <location>
        <begin position="1"/>
        <end position="24"/>
    </location>
</feature>
<gene>
    <name evidence="3" type="ORF">LT679_16380</name>
</gene>
<feature type="chain" id="PRO_5046427024" description="Secreted protein" evidence="2">
    <location>
        <begin position="25"/>
        <end position="79"/>
    </location>
</feature>
<feature type="compositionally biased region" description="Polar residues" evidence="1">
    <location>
        <begin position="70"/>
        <end position="79"/>
    </location>
</feature>
<evidence type="ECO:0000256" key="1">
    <source>
        <dbReference type="SAM" id="MobiDB-lite"/>
    </source>
</evidence>
<name>A0ABS8U7K1_9SPHI</name>
<reference evidence="3 4" key="1">
    <citation type="submission" date="2021-12" db="EMBL/GenBank/DDBJ databases">
        <title>Mucilaginibacter roseus genome.</title>
        <authorList>
            <person name="Ferreira J.R."/>
            <person name="Newman J.D."/>
        </authorList>
    </citation>
    <scope>NUCLEOTIDE SEQUENCE [LARGE SCALE GENOMIC DNA]</scope>
    <source>
        <strain evidence="3 4">LMG 28454</strain>
    </source>
</reference>
<organism evidence="3 4">
    <name type="scientific">Mucilaginibacter roseus</name>
    <dbReference type="NCBI Taxonomy" id="1528868"/>
    <lineage>
        <taxon>Bacteria</taxon>
        <taxon>Pseudomonadati</taxon>
        <taxon>Bacteroidota</taxon>
        <taxon>Sphingobacteriia</taxon>
        <taxon>Sphingobacteriales</taxon>
        <taxon>Sphingobacteriaceae</taxon>
        <taxon>Mucilaginibacter</taxon>
    </lineage>
</organism>